<dbReference type="PANTHER" id="PTHR43213:SF5">
    <property type="entry name" value="BIFUNCTIONAL DTTP_UTP PYROPHOSPHATASE_METHYLTRANSFERASE PROTEIN-RELATED"/>
    <property type="match status" value="1"/>
</dbReference>
<dbReference type="Pfam" id="PF02545">
    <property type="entry name" value="Maf"/>
    <property type="match status" value="1"/>
</dbReference>
<feature type="site" description="Important for substrate specificity" evidence="4">
    <location>
        <position position="12"/>
    </location>
</feature>
<evidence type="ECO:0000256" key="3">
    <source>
        <dbReference type="ARBA" id="ARBA00023080"/>
    </source>
</evidence>
<proteinExistence type="inferred from homology"/>
<dbReference type="InterPro" id="IPR029001">
    <property type="entry name" value="ITPase-like_fam"/>
</dbReference>
<evidence type="ECO:0000256" key="2">
    <source>
        <dbReference type="ARBA" id="ARBA00022801"/>
    </source>
</evidence>
<dbReference type="CDD" id="cd00555">
    <property type="entry name" value="Maf"/>
    <property type="match status" value="1"/>
</dbReference>
<dbReference type="AlphaFoldDB" id="A0A845UCR4"/>
<comment type="catalytic activity">
    <reaction evidence="4">
        <text>dTTP + H2O = dTMP + diphosphate + H(+)</text>
        <dbReference type="Rhea" id="RHEA:28534"/>
        <dbReference type="ChEBI" id="CHEBI:15377"/>
        <dbReference type="ChEBI" id="CHEBI:15378"/>
        <dbReference type="ChEBI" id="CHEBI:33019"/>
        <dbReference type="ChEBI" id="CHEBI:37568"/>
        <dbReference type="ChEBI" id="CHEBI:63528"/>
        <dbReference type="EC" id="3.6.1.9"/>
    </reaction>
</comment>
<dbReference type="NCBIfam" id="TIGR00172">
    <property type="entry name" value="maf"/>
    <property type="match status" value="1"/>
</dbReference>
<comment type="caution">
    <text evidence="5">The sequence shown here is derived from an EMBL/GenBank/DDBJ whole genome shotgun (WGS) entry which is preliminary data.</text>
</comment>
<dbReference type="GO" id="GO:0009117">
    <property type="term" value="P:nucleotide metabolic process"/>
    <property type="evidence" value="ECO:0007669"/>
    <property type="project" value="UniProtKB-KW"/>
</dbReference>
<keyword evidence="2 4" id="KW-0378">Hydrolase</keyword>
<feature type="active site" description="Proton acceptor" evidence="4">
    <location>
        <position position="69"/>
    </location>
</feature>
<organism evidence="5">
    <name type="scientific">Acidithiobacillus ferrianus</name>
    <dbReference type="NCBI Taxonomy" id="2678518"/>
    <lineage>
        <taxon>Bacteria</taxon>
        <taxon>Pseudomonadati</taxon>
        <taxon>Pseudomonadota</taxon>
        <taxon>Acidithiobacillia</taxon>
        <taxon>Acidithiobacillales</taxon>
        <taxon>Acidithiobacillaceae</taxon>
        <taxon>Acidithiobacillus</taxon>
    </lineage>
</organism>
<feature type="site" description="Important for substrate specificity" evidence="4">
    <location>
        <position position="70"/>
    </location>
</feature>
<evidence type="ECO:0000256" key="4">
    <source>
        <dbReference type="HAMAP-Rule" id="MF_00528"/>
    </source>
</evidence>
<dbReference type="Gene3D" id="3.90.950.10">
    <property type="match status" value="1"/>
</dbReference>
<reference evidence="5" key="1">
    <citation type="submission" date="2019-11" db="EMBL/GenBank/DDBJ databases">
        <title>Acidithiobacillus ferrianus sp. nov.: a facultatively anaerobic and extremely acidophilic chemolithoautotroph.</title>
        <authorList>
            <person name="Norris P.R."/>
            <person name="Falagan C."/>
            <person name="Moya-Beltran A."/>
            <person name="Castro M."/>
            <person name="Quatrini R."/>
            <person name="Johnson D.B."/>
        </authorList>
    </citation>
    <scope>NUCLEOTIDE SEQUENCE [LARGE SCALE GENOMIC DNA]</scope>
    <source>
        <strain evidence="5">MG</strain>
    </source>
</reference>
<comment type="cofactor">
    <cofactor evidence="1 4">
        <name>a divalent metal cation</name>
        <dbReference type="ChEBI" id="CHEBI:60240"/>
    </cofactor>
</comment>
<dbReference type="SUPFAM" id="SSF52972">
    <property type="entry name" value="ITPase-like"/>
    <property type="match status" value="1"/>
</dbReference>
<dbReference type="EMBL" id="WNJL01000014">
    <property type="protein sequence ID" value="NDU41694.1"/>
    <property type="molecule type" value="Genomic_DNA"/>
</dbReference>
<dbReference type="InterPro" id="IPR003697">
    <property type="entry name" value="Maf-like"/>
</dbReference>
<comment type="function">
    <text evidence="4">Nucleoside triphosphate pyrophosphatase that hydrolyzes dTTP and UTP. May have a dual role in cell division arrest and in preventing the incorporation of modified nucleotides into cellular nucleic acids.</text>
</comment>
<keyword evidence="4" id="KW-0963">Cytoplasm</keyword>
<comment type="catalytic activity">
    <reaction evidence="4">
        <text>UTP + H2O = UMP + diphosphate + H(+)</text>
        <dbReference type="Rhea" id="RHEA:29395"/>
        <dbReference type="ChEBI" id="CHEBI:15377"/>
        <dbReference type="ChEBI" id="CHEBI:15378"/>
        <dbReference type="ChEBI" id="CHEBI:33019"/>
        <dbReference type="ChEBI" id="CHEBI:46398"/>
        <dbReference type="ChEBI" id="CHEBI:57865"/>
        <dbReference type="EC" id="3.6.1.9"/>
    </reaction>
</comment>
<comment type="subcellular location">
    <subcellularLocation>
        <location evidence="4">Cytoplasm</location>
    </subcellularLocation>
</comment>
<keyword evidence="3 4" id="KW-0546">Nucleotide metabolism</keyword>
<accession>A0A845UCR4</accession>
<gene>
    <name evidence="5" type="ORF">GL267_03230</name>
</gene>
<evidence type="ECO:0000256" key="1">
    <source>
        <dbReference type="ARBA" id="ARBA00001968"/>
    </source>
</evidence>
<evidence type="ECO:0000313" key="5">
    <source>
        <dbReference type="EMBL" id="NDU41694.1"/>
    </source>
</evidence>
<comment type="similarity">
    <text evidence="4">Belongs to the Maf family. YhdE subfamily.</text>
</comment>
<dbReference type="GO" id="GO:0047429">
    <property type="term" value="F:nucleoside triphosphate diphosphatase activity"/>
    <property type="evidence" value="ECO:0007669"/>
    <property type="project" value="UniProtKB-EC"/>
</dbReference>
<dbReference type="EC" id="3.6.1.9" evidence="4"/>
<feature type="site" description="Important for substrate specificity" evidence="4">
    <location>
        <position position="152"/>
    </location>
</feature>
<dbReference type="GO" id="GO:0005737">
    <property type="term" value="C:cytoplasm"/>
    <property type="evidence" value="ECO:0007669"/>
    <property type="project" value="UniProtKB-SubCell"/>
</dbReference>
<dbReference type="PIRSF" id="PIRSF006305">
    <property type="entry name" value="Maf"/>
    <property type="match status" value="1"/>
</dbReference>
<dbReference type="HAMAP" id="MF_00528">
    <property type="entry name" value="Maf"/>
    <property type="match status" value="1"/>
</dbReference>
<dbReference type="PANTHER" id="PTHR43213">
    <property type="entry name" value="BIFUNCTIONAL DTTP/UTP PYROPHOSPHATASE/METHYLTRANSFERASE PROTEIN-RELATED"/>
    <property type="match status" value="1"/>
</dbReference>
<protein>
    <recommendedName>
        <fullName evidence="4">dTTP/UTP pyrophosphatase</fullName>
        <shortName evidence="4">dTTPase/UTPase</shortName>
        <ecNumber evidence="4">3.6.1.9</ecNumber>
    </recommendedName>
    <alternativeName>
        <fullName evidence="4">Nucleoside triphosphate pyrophosphatase</fullName>
    </alternativeName>
    <alternativeName>
        <fullName evidence="4">Nucleotide pyrophosphatase</fullName>
        <shortName evidence="4">Nucleotide PPase</shortName>
    </alternativeName>
</protein>
<dbReference type="RefSeq" id="WP_163096502.1">
    <property type="nucleotide sequence ID" value="NZ_CP127523.1"/>
</dbReference>
<comment type="caution">
    <text evidence="4">Lacks conserved residue(s) required for the propagation of feature annotation.</text>
</comment>
<name>A0A845UCR4_9PROT</name>
<sequence>MTSLILASASPRRLALLQQLGYAPEVLPVAVDETPRAGEAPDALARRLAHSKALAAAAIHPQDTILAADTVVALGSHLFGKPRDADDAARMYRALGGVWHQVHTAIALSHRGQITLRLCDSAVRLRVLSTAEMRAYWETGEPADKAGAYAIQGFGAVFVSAVQGSYSGVVGLPLFETAECLAACGLPPPCLSGHA</sequence>